<feature type="domain" description="Response regulatory" evidence="2">
    <location>
        <begin position="4"/>
        <end position="117"/>
    </location>
</feature>
<dbReference type="PROSITE" id="PS50930">
    <property type="entry name" value="HTH_LYTTR"/>
    <property type="match status" value="1"/>
</dbReference>
<dbReference type="AlphaFoldDB" id="A0A554VHL8"/>
<dbReference type="Gene3D" id="2.40.50.1020">
    <property type="entry name" value="LytTr DNA-binding domain"/>
    <property type="match status" value="1"/>
</dbReference>
<protein>
    <submittedName>
        <fullName evidence="4">Response regulator transcription factor</fullName>
    </submittedName>
</protein>
<dbReference type="Proteomes" id="UP000318833">
    <property type="component" value="Unassembled WGS sequence"/>
</dbReference>
<dbReference type="SUPFAM" id="SSF52172">
    <property type="entry name" value="CheY-like"/>
    <property type="match status" value="1"/>
</dbReference>
<dbReference type="SMART" id="SM00850">
    <property type="entry name" value="LytTR"/>
    <property type="match status" value="1"/>
</dbReference>
<feature type="modified residue" description="4-aspartylphosphate" evidence="1">
    <location>
        <position position="55"/>
    </location>
</feature>
<dbReference type="Pfam" id="PF04397">
    <property type="entry name" value="LytTR"/>
    <property type="match status" value="1"/>
</dbReference>
<dbReference type="PANTHER" id="PTHR37299:SF1">
    <property type="entry name" value="STAGE 0 SPORULATION PROTEIN A HOMOLOG"/>
    <property type="match status" value="1"/>
</dbReference>
<feature type="domain" description="HTH LytTR-type" evidence="3">
    <location>
        <begin position="151"/>
        <end position="256"/>
    </location>
</feature>
<proteinExistence type="predicted"/>
<comment type="caution">
    <text evidence="4">The sequence shown here is derived from an EMBL/GenBank/DDBJ whole genome shotgun (WGS) entry which is preliminary data.</text>
</comment>
<keyword evidence="1" id="KW-0597">Phosphoprotein</keyword>
<evidence type="ECO:0000313" key="4">
    <source>
        <dbReference type="EMBL" id="TSE06989.1"/>
    </source>
</evidence>
<name>A0A554VHL8_9FLAO</name>
<dbReference type="InterPro" id="IPR046947">
    <property type="entry name" value="LytR-like"/>
</dbReference>
<reference evidence="4 5" key="1">
    <citation type="submission" date="2019-07" db="EMBL/GenBank/DDBJ databases">
        <title>The draft genome sequence of Aquimarina algiphila M91.</title>
        <authorList>
            <person name="Meng X."/>
        </authorList>
    </citation>
    <scope>NUCLEOTIDE SEQUENCE [LARGE SCALE GENOMIC DNA]</scope>
    <source>
        <strain evidence="4 5">M91</strain>
    </source>
</reference>
<dbReference type="InterPro" id="IPR001789">
    <property type="entry name" value="Sig_transdc_resp-reg_receiver"/>
</dbReference>
<dbReference type="InterPro" id="IPR011006">
    <property type="entry name" value="CheY-like_superfamily"/>
</dbReference>
<dbReference type="InterPro" id="IPR007492">
    <property type="entry name" value="LytTR_DNA-bd_dom"/>
</dbReference>
<sequence>MQIKVIAIDDEPEALENLKILLDEQDDYILIDSCTNGKTAIEAIIEQKPDLVFLDIQMPEISGFDVISAVRPYFAPVYVFITAYDQYAIHAFEVNAIDYLLKPFDDERFYAALHKAKKQIELKTNEDLNFKLDALLQKTNANKKAMYIKRIPVKLANRVYFLEIDKVIYLKAENQYINVFLNNGTQHLIRDTLNRLESELNPEIFFRCHRSNIVNINEIKQIEPFFSGDYIMTLKNGDKLKLSKSRKEGLKKLMNW</sequence>
<dbReference type="GO" id="GO:0000156">
    <property type="term" value="F:phosphorelay response regulator activity"/>
    <property type="evidence" value="ECO:0007669"/>
    <property type="project" value="InterPro"/>
</dbReference>
<dbReference type="Gene3D" id="3.40.50.2300">
    <property type="match status" value="1"/>
</dbReference>
<evidence type="ECO:0000256" key="1">
    <source>
        <dbReference type="PROSITE-ProRule" id="PRU00169"/>
    </source>
</evidence>
<dbReference type="Pfam" id="PF00072">
    <property type="entry name" value="Response_reg"/>
    <property type="match status" value="1"/>
</dbReference>
<dbReference type="PROSITE" id="PS50110">
    <property type="entry name" value="RESPONSE_REGULATORY"/>
    <property type="match status" value="1"/>
</dbReference>
<keyword evidence="5" id="KW-1185">Reference proteome</keyword>
<dbReference type="GO" id="GO:0003677">
    <property type="term" value="F:DNA binding"/>
    <property type="evidence" value="ECO:0007669"/>
    <property type="project" value="InterPro"/>
</dbReference>
<dbReference type="PANTHER" id="PTHR37299">
    <property type="entry name" value="TRANSCRIPTIONAL REGULATOR-RELATED"/>
    <property type="match status" value="1"/>
</dbReference>
<evidence type="ECO:0000313" key="5">
    <source>
        <dbReference type="Proteomes" id="UP000318833"/>
    </source>
</evidence>
<evidence type="ECO:0000259" key="2">
    <source>
        <dbReference type="PROSITE" id="PS50110"/>
    </source>
</evidence>
<dbReference type="EMBL" id="VLNR01000038">
    <property type="protein sequence ID" value="TSE06989.1"/>
    <property type="molecule type" value="Genomic_DNA"/>
</dbReference>
<evidence type="ECO:0000259" key="3">
    <source>
        <dbReference type="PROSITE" id="PS50930"/>
    </source>
</evidence>
<dbReference type="SMART" id="SM00448">
    <property type="entry name" value="REC"/>
    <property type="match status" value="1"/>
</dbReference>
<dbReference type="RefSeq" id="WP_143917333.1">
    <property type="nucleotide sequence ID" value="NZ_CANMIK010000039.1"/>
</dbReference>
<gene>
    <name evidence="4" type="ORF">FOF46_17360</name>
</gene>
<organism evidence="4 5">
    <name type="scientific">Aquimarina algiphila</name>
    <dbReference type="NCBI Taxonomy" id="2047982"/>
    <lineage>
        <taxon>Bacteria</taxon>
        <taxon>Pseudomonadati</taxon>
        <taxon>Bacteroidota</taxon>
        <taxon>Flavobacteriia</taxon>
        <taxon>Flavobacteriales</taxon>
        <taxon>Flavobacteriaceae</taxon>
        <taxon>Aquimarina</taxon>
    </lineage>
</organism>
<dbReference type="OrthoDB" id="2168082at2"/>
<accession>A0A554VHL8</accession>